<comment type="caution">
    <text evidence="2">The sequence shown here is derived from an EMBL/GenBank/DDBJ whole genome shotgun (WGS) entry which is preliminary data.</text>
</comment>
<keyword evidence="1" id="KW-1133">Transmembrane helix</keyword>
<evidence type="ECO:0000313" key="3">
    <source>
        <dbReference type="Proteomes" id="UP000534286"/>
    </source>
</evidence>
<accession>A0A7W7RQP3</accession>
<keyword evidence="3" id="KW-1185">Reference proteome</keyword>
<name>A0A7W7RQP3_9ACTN</name>
<protein>
    <submittedName>
        <fullName evidence="2">Uncharacterized protein</fullName>
    </submittedName>
</protein>
<dbReference type="RefSeq" id="WP_184752876.1">
    <property type="nucleotide sequence ID" value="NZ_BAABEK010000060.1"/>
</dbReference>
<evidence type="ECO:0000313" key="2">
    <source>
        <dbReference type="EMBL" id="MBB4936378.1"/>
    </source>
</evidence>
<evidence type="ECO:0000256" key="1">
    <source>
        <dbReference type="SAM" id="Phobius"/>
    </source>
</evidence>
<keyword evidence="1" id="KW-0812">Transmembrane</keyword>
<feature type="transmembrane region" description="Helical" evidence="1">
    <location>
        <begin position="6"/>
        <end position="24"/>
    </location>
</feature>
<proteinExistence type="predicted"/>
<organism evidence="2 3">
    <name type="scientific">Streptosporangium album</name>
    <dbReference type="NCBI Taxonomy" id="47479"/>
    <lineage>
        <taxon>Bacteria</taxon>
        <taxon>Bacillati</taxon>
        <taxon>Actinomycetota</taxon>
        <taxon>Actinomycetes</taxon>
        <taxon>Streptosporangiales</taxon>
        <taxon>Streptosporangiaceae</taxon>
        <taxon>Streptosporangium</taxon>
    </lineage>
</organism>
<dbReference type="AlphaFoldDB" id="A0A7W7RQP3"/>
<reference evidence="2 3" key="1">
    <citation type="submission" date="2020-08" db="EMBL/GenBank/DDBJ databases">
        <title>Sequencing the genomes of 1000 actinobacteria strains.</title>
        <authorList>
            <person name="Klenk H.-P."/>
        </authorList>
    </citation>
    <scope>NUCLEOTIDE SEQUENCE [LARGE SCALE GENOMIC DNA]</scope>
    <source>
        <strain evidence="2 3">DSM 43023</strain>
    </source>
</reference>
<sequence length="63" mass="7422">MEIVVTFLLVALVLFSLDRLMLWLERRGHVSWRRTRRRSLSAEPTARLDTLLGGPLRDCERRS</sequence>
<keyword evidence="1" id="KW-0472">Membrane</keyword>
<dbReference type="Proteomes" id="UP000534286">
    <property type="component" value="Unassembled WGS sequence"/>
</dbReference>
<dbReference type="EMBL" id="JACHJU010000001">
    <property type="protein sequence ID" value="MBB4936378.1"/>
    <property type="molecule type" value="Genomic_DNA"/>
</dbReference>
<gene>
    <name evidence="2" type="ORF">FHR32_000683</name>
</gene>